<gene>
    <name evidence="2" type="ORF">F2Q68_00035909</name>
</gene>
<reference evidence="2" key="1">
    <citation type="submission" date="2019-12" db="EMBL/GenBank/DDBJ databases">
        <title>Genome sequencing and annotation of Brassica cretica.</title>
        <authorList>
            <person name="Studholme D.J."/>
            <person name="Sarris P.F."/>
        </authorList>
    </citation>
    <scope>NUCLEOTIDE SEQUENCE</scope>
    <source>
        <strain evidence="2">PFS-001/15</strain>
        <tissue evidence="2">Leaf</tissue>
    </source>
</reference>
<evidence type="ECO:0000256" key="1">
    <source>
        <dbReference type="SAM" id="MobiDB-lite"/>
    </source>
</evidence>
<sequence>MSCVFENEQQAAAAAAKRTTTKRIEATVATDSATAAGTRGNQTNSTTVPEFEPSGTQNNNPSPLKDNGGEIHSRHQPMFSVLIGDFTIRARFVTVFMYLDLSQRRLSDNDYNEMVVVVYGEISRFGWRESSLVSSASVRRRKLHLGLLSDLKRFPLTMPFSLARKVNWNHSHDKKQMLK</sequence>
<feature type="region of interest" description="Disordered" evidence="1">
    <location>
        <begin position="27"/>
        <end position="71"/>
    </location>
</feature>
<dbReference type="EMBL" id="QGKW02001988">
    <property type="protein sequence ID" value="KAF2553397.1"/>
    <property type="molecule type" value="Genomic_DNA"/>
</dbReference>
<accession>A0A8S9H9Q4</accession>
<comment type="caution">
    <text evidence="2">The sequence shown here is derived from an EMBL/GenBank/DDBJ whole genome shotgun (WGS) entry which is preliminary data.</text>
</comment>
<dbReference type="AlphaFoldDB" id="A0A8S9H9Q4"/>
<evidence type="ECO:0000313" key="3">
    <source>
        <dbReference type="Proteomes" id="UP000712281"/>
    </source>
</evidence>
<organism evidence="2 3">
    <name type="scientific">Brassica cretica</name>
    <name type="common">Mustard</name>
    <dbReference type="NCBI Taxonomy" id="69181"/>
    <lineage>
        <taxon>Eukaryota</taxon>
        <taxon>Viridiplantae</taxon>
        <taxon>Streptophyta</taxon>
        <taxon>Embryophyta</taxon>
        <taxon>Tracheophyta</taxon>
        <taxon>Spermatophyta</taxon>
        <taxon>Magnoliopsida</taxon>
        <taxon>eudicotyledons</taxon>
        <taxon>Gunneridae</taxon>
        <taxon>Pentapetalae</taxon>
        <taxon>rosids</taxon>
        <taxon>malvids</taxon>
        <taxon>Brassicales</taxon>
        <taxon>Brassicaceae</taxon>
        <taxon>Brassiceae</taxon>
        <taxon>Brassica</taxon>
    </lineage>
</organism>
<dbReference type="Proteomes" id="UP000712281">
    <property type="component" value="Unassembled WGS sequence"/>
</dbReference>
<evidence type="ECO:0000313" key="2">
    <source>
        <dbReference type="EMBL" id="KAF2553397.1"/>
    </source>
</evidence>
<feature type="compositionally biased region" description="Polar residues" evidence="1">
    <location>
        <begin position="29"/>
        <end position="62"/>
    </location>
</feature>
<proteinExistence type="predicted"/>
<protein>
    <submittedName>
        <fullName evidence="2">Uncharacterized protein</fullName>
    </submittedName>
</protein>
<name>A0A8S9H9Q4_BRACR</name>